<organism evidence="1 2">
    <name type="scientific">Paracoccus haeundaensis</name>
    <dbReference type="NCBI Taxonomy" id="225362"/>
    <lineage>
        <taxon>Bacteria</taxon>
        <taxon>Pseudomonadati</taxon>
        <taxon>Pseudomonadota</taxon>
        <taxon>Alphaproteobacteria</taxon>
        <taxon>Rhodobacterales</taxon>
        <taxon>Paracoccaceae</taxon>
        <taxon>Paracoccus</taxon>
    </lineage>
</organism>
<gene>
    <name evidence="1" type="ORF">FHD67_18015</name>
</gene>
<comment type="caution">
    <text evidence="1">The sequence shown here is derived from an EMBL/GenBank/DDBJ whole genome shotgun (WGS) entry which is preliminary data.</text>
</comment>
<dbReference type="CDD" id="cd02042">
    <property type="entry name" value="ParAB_family"/>
    <property type="match status" value="1"/>
</dbReference>
<keyword evidence="2" id="KW-1185">Reference proteome</keyword>
<dbReference type="EMBL" id="VDDC01000046">
    <property type="protein sequence ID" value="TNH37846.1"/>
    <property type="molecule type" value="Genomic_DNA"/>
</dbReference>
<dbReference type="PANTHER" id="PTHR13696:SF96">
    <property type="entry name" value="COBQ_COBB_MIND_PARA NUCLEOTIDE BINDING DOMAIN-CONTAINING PROTEIN"/>
    <property type="match status" value="1"/>
</dbReference>
<protein>
    <submittedName>
        <fullName evidence="1">ParA family protein</fullName>
    </submittedName>
</protein>
<dbReference type="Gene3D" id="3.40.50.300">
    <property type="entry name" value="P-loop containing nucleotide triphosphate hydrolases"/>
    <property type="match status" value="1"/>
</dbReference>
<sequence>MKVISLIGQKGGAGKSTVARVLASAAVLEGKRVLMLDCDPNKSTYSFYQKLMRNDPTSAESVTAFHCANTEEMERHIIEADETGNIDYCIIDTQGDLVNWVDDVIELSNRVIIPVKVSETDFTVQLETYKRYVALRDAVVDPSKLPPIMFLLNQIKPGVKYPASLRDLFDEIASHDRMLRFYLQERNVYNQTDQGILLGEYAKRVEATSVGKVMPKYMTQAMDEAKELLTAVEEVTVNG</sequence>
<dbReference type="InterPro" id="IPR009744">
    <property type="entry name" value="VirC1"/>
</dbReference>
<dbReference type="Pfam" id="PF07015">
    <property type="entry name" value="VirC1"/>
    <property type="match status" value="1"/>
</dbReference>
<dbReference type="InterPro" id="IPR027417">
    <property type="entry name" value="P-loop_NTPase"/>
</dbReference>
<dbReference type="Proteomes" id="UP000304880">
    <property type="component" value="Unassembled WGS sequence"/>
</dbReference>
<accession>A0A5C4R1M7</accession>
<dbReference type="InterPro" id="IPR050678">
    <property type="entry name" value="DNA_Partitioning_ATPase"/>
</dbReference>
<reference evidence="1 2" key="1">
    <citation type="submission" date="2019-06" db="EMBL/GenBank/DDBJ databases">
        <authorList>
            <person name="Li J."/>
        </authorList>
    </citation>
    <scope>NUCLEOTIDE SEQUENCE [LARGE SCALE GENOMIC DNA]</scope>
    <source>
        <strain evidence="1 2">CGMCC 1.8012</strain>
    </source>
</reference>
<dbReference type="AlphaFoldDB" id="A0A5C4R1M7"/>
<proteinExistence type="predicted"/>
<evidence type="ECO:0000313" key="1">
    <source>
        <dbReference type="EMBL" id="TNH37846.1"/>
    </source>
</evidence>
<dbReference type="PANTHER" id="PTHR13696">
    <property type="entry name" value="P-LOOP CONTAINING NUCLEOSIDE TRIPHOSPHATE HYDROLASE"/>
    <property type="match status" value="1"/>
</dbReference>
<dbReference type="RefSeq" id="WP_084693958.1">
    <property type="nucleotide sequence ID" value="NZ_VDDC01000046.1"/>
</dbReference>
<name>A0A5C4R1M7_9RHOB</name>
<dbReference type="SUPFAM" id="SSF52540">
    <property type="entry name" value="P-loop containing nucleoside triphosphate hydrolases"/>
    <property type="match status" value="1"/>
</dbReference>
<evidence type="ECO:0000313" key="2">
    <source>
        <dbReference type="Proteomes" id="UP000304880"/>
    </source>
</evidence>